<proteinExistence type="predicted"/>
<evidence type="ECO:0000313" key="4">
    <source>
        <dbReference type="EMBL" id="CKR40023.1"/>
    </source>
</evidence>
<organism evidence="11 24">
    <name type="scientific">Mycobacterium tuberculosis</name>
    <dbReference type="NCBI Taxonomy" id="1773"/>
    <lineage>
        <taxon>Bacteria</taxon>
        <taxon>Bacillati</taxon>
        <taxon>Actinomycetota</taxon>
        <taxon>Actinomycetes</taxon>
        <taxon>Mycobacteriales</taxon>
        <taxon>Mycobacteriaceae</taxon>
        <taxon>Mycobacterium</taxon>
        <taxon>Mycobacterium tuberculosis complex</taxon>
    </lineage>
</organism>
<protein>
    <submittedName>
        <fullName evidence="11">Uncharacterized protein</fullName>
    </submittedName>
</protein>
<dbReference type="Proteomes" id="UP000044938">
    <property type="component" value="Unassembled WGS sequence"/>
</dbReference>
<reference evidence="11 24" key="4">
    <citation type="submission" date="2016-04" db="EMBL/GenBank/DDBJ databases">
        <authorList>
            <person name="Bigi M."/>
            <person name="Bigi F."/>
            <person name="Soria M.A."/>
        </authorList>
    </citation>
    <scope>NUCLEOTIDE SEQUENCE [LARGE SCALE GENOMIC DNA]</scope>
    <source>
        <strain evidence="11 24">6548</strain>
    </source>
</reference>
<evidence type="ECO:0000313" key="24">
    <source>
        <dbReference type="Proteomes" id="UP000189452"/>
    </source>
</evidence>
<dbReference type="Proteomes" id="UP000046680">
    <property type="component" value="Unassembled WGS sequence"/>
</dbReference>
<dbReference type="EMBL" id="CFOE01000205">
    <property type="protein sequence ID" value="CFE39450.1"/>
    <property type="molecule type" value="Genomic_DNA"/>
</dbReference>
<dbReference type="RefSeq" id="WP_003400645.1">
    <property type="nucleotide sequence ID" value="NZ_AP017901.1"/>
</dbReference>
<dbReference type="EMBL" id="CSBK01001540">
    <property type="protein sequence ID" value="COY80334.1"/>
    <property type="molecule type" value="Genomic_DNA"/>
</dbReference>
<evidence type="ECO:0000313" key="21">
    <source>
        <dbReference type="Proteomes" id="UP000048289"/>
    </source>
</evidence>
<dbReference type="EMBL" id="QTBD01000022">
    <property type="protein sequence ID" value="REQ56957.1"/>
    <property type="molecule type" value="Genomic_DNA"/>
</dbReference>
<dbReference type="EMBL" id="CSAD01000074">
    <property type="protein sequence ID" value="COV00779.1"/>
    <property type="molecule type" value="Genomic_DNA"/>
</dbReference>
<dbReference type="EMBL" id="CFOH01000324">
    <property type="protein sequence ID" value="CFE52542.1"/>
    <property type="molecule type" value="Genomic_DNA"/>
</dbReference>
<dbReference type="Proteomes" id="UP000039021">
    <property type="component" value="Unassembled WGS sequence"/>
</dbReference>
<reference evidence="12" key="7">
    <citation type="submission" date="2018-07" db="EMBL/GenBank/DDBJ databases">
        <authorList>
            <person name="Shah S."/>
            <person name="Brown T."/>
            <person name="Auld S."/>
            <person name="Bratton K."/>
            <person name="Narechania A."/>
            <person name="Mathema B."/>
            <person name="Gandhi N."/>
        </authorList>
    </citation>
    <scope>NUCLEOTIDE SEQUENCE</scope>
    <source>
        <strain evidence="12">32301_S10</strain>
    </source>
</reference>
<dbReference type="Proteomes" id="UP000050164">
    <property type="component" value="Unassembled WGS sequence"/>
</dbReference>
<dbReference type="Proteomes" id="UP000038802">
    <property type="component" value="Unassembled WGS sequence"/>
</dbReference>
<name>A0A0E8B6S5_MYCTX</name>
<dbReference type="EMBL" id="CNFT01000233">
    <property type="protein sequence ID" value="CKR40023.1"/>
    <property type="molecule type" value="Genomic_DNA"/>
</dbReference>
<evidence type="ECO:0000313" key="9">
    <source>
        <dbReference type="EMBL" id="COX33172.1"/>
    </source>
</evidence>
<reference evidence="12 25" key="5">
    <citation type="journal article" date="2017" name="N. Engl. J. Med.">
        <title>Transmission of Extensively Drug-Resistant Tuberculosis in South Africa.</title>
        <authorList>
            <person name="Shah N.S."/>
            <person name="Auld S.C."/>
            <person name="Brust J.C."/>
            <person name="Mathema B."/>
            <person name="Ismail N."/>
            <person name="Moodley P."/>
            <person name="Mlisana K."/>
            <person name="Allana S."/>
            <person name="Campbell A."/>
            <person name="Mthiyane T."/>
            <person name="Morris N."/>
            <person name="Mpangase P."/>
            <person name="van der Meulen H."/>
            <person name="Omar S.V."/>
            <person name="Brown T.S."/>
            <person name="Narechania A."/>
            <person name="Shaskina E."/>
            <person name="Kapwata T."/>
            <person name="Kreiswirth B."/>
            <person name="Gandhi N.R."/>
        </authorList>
    </citation>
    <scope>NUCLEOTIDE SEQUENCE [LARGE SCALE GENOMIC DNA]</scope>
    <source>
        <strain evidence="12 25">32301_S10</strain>
    </source>
</reference>
<evidence type="ECO:0000313" key="12">
    <source>
        <dbReference type="EMBL" id="REQ56957.1"/>
    </source>
</evidence>
<gene>
    <name evidence="11" type="ORF">A4S10_00090</name>
    <name evidence="13" type="ORF">DKC2_0083</name>
    <name evidence="12" type="ORF">DSJ38_01580</name>
    <name evidence="3" type="ORF">ERS007657_02488</name>
    <name evidence="6" type="ORF">ERS007661_02082</name>
    <name evidence="7" type="ORF">ERS007679_00820</name>
    <name evidence="1" type="ORF">ERS007681_01830</name>
    <name evidence="2" type="ORF">ERS007688_02114</name>
    <name evidence="9" type="ORF">ERS007703_05090</name>
    <name evidence="8" type="ORF">ERS007720_02637</name>
    <name evidence="10" type="ORF">ERS007739_03100</name>
    <name evidence="4" type="ORF">ERS027659_01317</name>
    <name evidence="5" type="ORF">ERS094118_00629</name>
</gene>
<evidence type="ECO:0000313" key="25">
    <source>
        <dbReference type="Proteomes" id="UP000256381"/>
    </source>
</evidence>
<dbReference type="EMBL" id="CSAE01001133">
    <property type="protein sequence ID" value="COX33172.1"/>
    <property type="molecule type" value="Genomic_DNA"/>
</dbReference>
<dbReference type="PATRIC" id="fig|1773.211.peg.4189"/>
<dbReference type="EMBL" id="CGCX01000968">
    <property type="protein sequence ID" value="CFR86381.1"/>
    <property type="molecule type" value="Genomic_DNA"/>
</dbReference>
<reference evidence="13 26" key="8">
    <citation type="submission" date="2018-08" db="EMBL/GenBank/DDBJ databases">
        <authorList>
            <person name="Fokvardsen B D."/>
            <person name="Norman A."/>
        </authorList>
    </citation>
    <scope>NUCLEOTIDE SEQUENCE [LARGE SCALE GENOMIC DNA]</scope>
    <source>
        <strain evidence="13 26">DKC2</strain>
    </source>
</reference>
<evidence type="ECO:0000313" key="22">
    <source>
        <dbReference type="Proteomes" id="UP000050139"/>
    </source>
</evidence>
<dbReference type="EMBL" id="LWDQ01000001">
    <property type="protein sequence ID" value="OMH57942.1"/>
    <property type="molecule type" value="Genomic_DNA"/>
</dbReference>
<reference evidence="9" key="3">
    <citation type="submission" date="2015-03" db="EMBL/GenBank/DDBJ databases">
        <authorList>
            <person name="Murphy D."/>
        </authorList>
    </citation>
    <scope>NUCLEOTIDE SEQUENCE [LARGE SCALE GENOMIC DNA]</scope>
    <source>
        <strain evidence="9">K00500041</strain>
    </source>
</reference>
<evidence type="ECO:0000313" key="16">
    <source>
        <dbReference type="Proteomes" id="UP000039217"/>
    </source>
</evidence>
<evidence type="ECO:0000313" key="10">
    <source>
        <dbReference type="EMBL" id="COY80334.1"/>
    </source>
</evidence>
<reference evidence="14 15" key="2">
    <citation type="submission" date="2015-03" db="EMBL/GenBank/DDBJ databases">
        <authorList>
            <consortium name="Pathogen Informatics"/>
        </authorList>
    </citation>
    <scope>NUCLEOTIDE SEQUENCE [LARGE SCALE GENOMIC DNA]</scope>
    <source>
        <strain evidence="4 23">Bir 185</strain>
        <strain evidence="3 19">C09601061</strain>
        <strain evidence="6 16">D00501624</strain>
        <strain evidence="7 18">G09801536</strain>
        <strain evidence="1 21">G09901357</strain>
        <strain evidence="2 20">H09601792</strain>
        <strain evidence="14">K00500041</strain>
        <strain evidence="8 17">M09401471</strain>
        <strain evidence="15">N09902308</strain>
    </source>
</reference>
<evidence type="ECO:0000313" key="6">
    <source>
        <dbReference type="EMBL" id="CNV33185.1"/>
    </source>
</evidence>
<dbReference type="SUPFAM" id="SSF81301">
    <property type="entry name" value="Nucleotidyltransferase"/>
    <property type="match status" value="1"/>
</dbReference>
<dbReference type="Proteomes" id="UP000048289">
    <property type="component" value="Unassembled WGS sequence"/>
</dbReference>
<dbReference type="Proteomes" id="UP000046947">
    <property type="component" value="Unassembled WGS sequence"/>
</dbReference>
<evidence type="ECO:0000313" key="2">
    <source>
        <dbReference type="EMBL" id="CFE52542.1"/>
    </source>
</evidence>
<dbReference type="GeneID" id="45424041"/>
<evidence type="ECO:0000313" key="18">
    <source>
        <dbReference type="Proteomes" id="UP000045842"/>
    </source>
</evidence>
<reference evidence="11 24" key="6">
    <citation type="submission" date="2017-02" db="EMBL/GenBank/DDBJ databases">
        <title>Protein polymorphisms may explain contrasting epidemiological fitness of two variants of a multidrug-resistant Mycobacterium tuberculosis strain.</title>
        <authorList>
            <person name="Bigi M.M."/>
            <person name="Lopez B."/>
            <person name="Blanco F.C."/>
            <person name="Sasiain M.C."/>
            <person name="De La Barrera S."/>
            <person name="Ritacco V."/>
            <person name="Bigi F."/>
            <person name="Soria M.A."/>
        </authorList>
    </citation>
    <scope>NUCLEOTIDE SEQUENCE [LARGE SCALE GENOMIC DNA]</scope>
    <source>
        <strain evidence="11 24">6548</strain>
    </source>
</reference>
<dbReference type="EMBL" id="CSAJ01000352">
    <property type="protein sequence ID" value="COW43576.1"/>
    <property type="molecule type" value="Genomic_DNA"/>
</dbReference>
<dbReference type="OMA" id="QGIVEHE"/>
<evidence type="ECO:0000313" key="3">
    <source>
        <dbReference type="EMBL" id="CFR86381.1"/>
    </source>
</evidence>
<evidence type="ECO:0000313" key="8">
    <source>
        <dbReference type="EMBL" id="COW43576.1"/>
    </source>
</evidence>
<evidence type="ECO:0000313" key="20">
    <source>
        <dbReference type="Proteomes" id="UP000046947"/>
    </source>
</evidence>
<dbReference type="Proteomes" id="UP000045842">
    <property type="component" value="Unassembled WGS sequence"/>
</dbReference>
<dbReference type="EMBL" id="COPH01000004">
    <property type="protein sequence ID" value="CLV60381.1"/>
    <property type="molecule type" value="Genomic_DNA"/>
</dbReference>
<evidence type="ECO:0000313" key="5">
    <source>
        <dbReference type="EMBL" id="CLV60381.1"/>
    </source>
</evidence>
<dbReference type="AlphaFoldDB" id="A0A0E8B6S5"/>
<evidence type="ECO:0000313" key="19">
    <source>
        <dbReference type="Proteomes" id="UP000046680"/>
    </source>
</evidence>
<dbReference type="Gene3D" id="3.30.460.40">
    <property type="match status" value="1"/>
</dbReference>
<dbReference type="Proteomes" id="UP000189452">
    <property type="component" value="Chromosome"/>
</dbReference>
<dbReference type="InterPro" id="IPR043519">
    <property type="entry name" value="NT_sf"/>
</dbReference>
<evidence type="ECO:0000313" key="23">
    <source>
        <dbReference type="Proteomes" id="UP000050164"/>
    </source>
</evidence>
<evidence type="ECO:0000313" key="11">
    <source>
        <dbReference type="EMBL" id="OMH57942.1"/>
    </source>
</evidence>
<evidence type="ECO:0000313" key="17">
    <source>
        <dbReference type="Proteomes" id="UP000044938"/>
    </source>
</evidence>
<dbReference type="InterPro" id="IPR014942">
    <property type="entry name" value="AbiEii"/>
</dbReference>
<dbReference type="Pfam" id="PF08843">
    <property type="entry name" value="AbiEii"/>
    <property type="match status" value="1"/>
</dbReference>
<reference evidence="5 22" key="1">
    <citation type="submission" date="2015-03" db="EMBL/GenBank/DDBJ databases">
        <authorList>
            <consortium name="Pathogen Informatics"/>
            <person name="Murphy D."/>
        </authorList>
    </citation>
    <scope>NUCLEOTIDE SEQUENCE [LARGE SCALE GENOMIC DNA]</scope>
    <source>
        <strain evidence="5 22">0268S</strain>
        <strain evidence="10">N09902308</strain>
    </source>
</reference>
<evidence type="ECO:0000313" key="15">
    <source>
        <dbReference type="Proteomes" id="UP000039021"/>
    </source>
</evidence>
<dbReference type="SMR" id="A0A0E8B6S5"/>
<dbReference type="Proteomes" id="UP000039217">
    <property type="component" value="Unassembled WGS sequence"/>
</dbReference>
<dbReference type="Proteomes" id="UP000256381">
    <property type="component" value="Unassembled WGS sequence"/>
</dbReference>
<evidence type="ECO:0000313" key="14">
    <source>
        <dbReference type="Proteomes" id="UP000038802"/>
    </source>
</evidence>
<evidence type="ECO:0000313" key="26">
    <source>
        <dbReference type="Proteomes" id="UP000300237"/>
    </source>
</evidence>
<evidence type="ECO:0000313" key="1">
    <source>
        <dbReference type="EMBL" id="CFE39450.1"/>
    </source>
</evidence>
<accession>A0A0E8B6S5</accession>
<sequence length="197" mass="21613">MNAVESTLRRVAKDLTGLRQRWALVGGFAVSARSEPRFTRDVDIVVAVANDDAAESLVRQLLTQQYHLLASVEQDAARRLAAVRLGATADTAANVVVDLLFASCGIEPEIAEAAEEIEILPDLVAPVATTAHLIAMKLLARDDDRRPQDRSDLRALVDAASPQDIQDARKAIELITLRGFHRDRDLAAEWTRLAAKW</sequence>
<dbReference type="STRING" id="115862.BBG46_00540"/>
<dbReference type="EMBL" id="LR027516">
    <property type="protein sequence ID" value="VCU48282.1"/>
    <property type="molecule type" value="Genomic_DNA"/>
</dbReference>
<dbReference type="Proteomes" id="UP000300237">
    <property type="component" value="Chromosome"/>
</dbReference>
<dbReference type="EMBL" id="CQQC01000677">
    <property type="protein sequence ID" value="CNV33185.1"/>
    <property type="molecule type" value="Genomic_DNA"/>
</dbReference>
<dbReference type="Proteomes" id="UP000050139">
    <property type="component" value="Unassembled WGS sequence"/>
</dbReference>
<evidence type="ECO:0000313" key="13">
    <source>
        <dbReference type="EMBL" id="VCU48282.1"/>
    </source>
</evidence>
<evidence type="ECO:0000313" key="7">
    <source>
        <dbReference type="EMBL" id="COV00779.1"/>
    </source>
</evidence>